<evidence type="ECO:0000313" key="2">
    <source>
        <dbReference type="EMBL" id="SDL71198.1"/>
    </source>
</evidence>
<dbReference type="InterPro" id="IPR058684">
    <property type="entry name" value="YopA_M"/>
</dbReference>
<organism evidence="2 3">
    <name type="scientific">Romboutsia lituseburensis DSM 797</name>
    <dbReference type="NCBI Taxonomy" id="1121325"/>
    <lineage>
        <taxon>Bacteria</taxon>
        <taxon>Bacillati</taxon>
        <taxon>Bacillota</taxon>
        <taxon>Clostridia</taxon>
        <taxon>Peptostreptococcales</taxon>
        <taxon>Peptostreptococcaceae</taxon>
        <taxon>Romboutsia</taxon>
    </lineage>
</organism>
<dbReference type="AlphaFoldDB" id="A0A1G9MAC7"/>
<protein>
    <recommendedName>
        <fullName evidence="1">YopA central domain-containing protein</fullName>
    </recommendedName>
</protein>
<gene>
    <name evidence="2" type="ORF">SAMN04515677_103142</name>
</gene>
<dbReference type="Pfam" id="PF26308">
    <property type="entry name" value="YopA_M"/>
    <property type="match status" value="1"/>
</dbReference>
<evidence type="ECO:0000313" key="3">
    <source>
        <dbReference type="Proteomes" id="UP000199068"/>
    </source>
</evidence>
<name>A0A1G9MAC7_9FIRM</name>
<proteinExistence type="predicted"/>
<reference evidence="2 3" key="1">
    <citation type="submission" date="2016-10" db="EMBL/GenBank/DDBJ databases">
        <authorList>
            <person name="de Groot N.N."/>
        </authorList>
    </citation>
    <scope>NUCLEOTIDE SEQUENCE [LARGE SCALE GENOMIC DNA]</scope>
    <source>
        <strain evidence="2 3">DSM 797</strain>
    </source>
</reference>
<dbReference type="EMBL" id="FNGW01000003">
    <property type="protein sequence ID" value="SDL71198.1"/>
    <property type="molecule type" value="Genomic_DNA"/>
</dbReference>
<accession>A0A1G9MAC7</accession>
<dbReference type="STRING" id="1121325.SAMN04515677_103142"/>
<dbReference type="Proteomes" id="UP000199068">
    <property type="component" value="Unassembled WGS sequence"/>
</dbReference>
<feature type="domain" description="YopA central" evidence="1">
    <location>
        <begin position="108"/>
        <end position="242"/>
    </location>
</feature>
<keyword evidence="3" id="KW-1185">Reference proteome</keyword>
<evidence type="ECO:0000259" key="1">
    <source>
        <dbReference type="Pfam" id="PF26308"/>
    </source>
</evidence>
<sequence>MKVVNNAISSDYLRYKVDEDISIYQGRFCIYLDKKYRCSGIIYYKMTPPVSMNFKAQILSVEDEDIDLDLDYDDAILEMYGYKPISITINTINDFNIEGYANDNYIKSKNSYVEYIDFHIVNLDKFPGTLIKHVDKLFAGRIQFELNDFVITIDKRYDYRKELYEELKAKSGSIITHIGRIERKDKKLFRTNNMLNFIDRLSFALSFMCGRYVGICLVKGYQNNNNVYRLWRENIISPYKFVPTWTDTLANHHNIEKYMSLMTKKLEDGYCGPVIKTVIDWYIESLGEITIENNIISIQIALETLSYMILVEQEKILNDQEFDTNSAAKNIKMVLDLCKIPYSSDELELFDDWIRARFDDGIDLIIYFRNKIVHPTRKDNRATLTVEDMWNIIQIGTRYVELIVLSFIGYKGEYSNRLKERWFGEVEVVPWN</sequence>
<dbReference type="RefSeq" id="WP_092724850.1">
    <property type="nucleotide sequence ID" value="NZ_FNGW01000003.1"/>
</dbReference>